<accession>A0ABQ7M791</accession>
<evidence type="ECO:0000313" key="1">
    <source>
        <dbReference type="EMBL" id="KAG5394659.1"/>
    </source>
</evidence>
<keyword evidence="2" id="KW-1185">Reference proteome</keyword>
<reference evidence="1 2" key="1">
    <citation type="submission" date="2021-03" db="EMBL/GenBank/DDBJ databases">
        <authorList>
            <person name="King G.J."/>
            <person name="Bancroft I."/>
            <person name="Baten A."/>
            <person name="Bloomfield J."/>
            <person name="Borpatragohain P."/>
            <person name="He Z."/>
            <person name="Irish N."/>
            <person name="Irwin J."/>
            <person name="Liu K."/>
            <person name="Mauleon R.P."/>
            <person name="Moore J."/>
            <person name="Morris R."/>
            <person name="Ostergaard L."/>
            <person name="Wang B."/>
            <person name="Wells R."/>
        </authorList>
    </citation>
    <scope>NUCLEOTIDE SEQUENCE [LARGE SCALE GENOMIC DNA]</scope>
    <source>
        <strain evidence="1">R-o-18</strain>
        <tissue evidence="1">Leaf</tissue>
    </source>
</reference>
<protein>
    <submittedName>
        <fullName evidence="1">Uncharacterized protein</fullName>
    </submittedName>
</protein>
<sequence>MVAADSQARRGGESIEMKESQRLGINLFARIEFFFWETLLLDFAKISFYGFVLDSSDLVSFVDKRICFSVNDLYQQSCDYAMSTLDDFSNTSVPNSSLIHCGRQNGTHQSQRNRFGHLKKASLRFHHL</sequence>
<proteinExistence type="predicted"/>
<dbReference type="EMBL" id="JADBGQ010000006">
    <property type="protein sequence ID" value="KAG5394659.1"/>
    <property type="molecule type" value="Genomic_DNA"/>
</dbReference>
<name>A0ABQ7M791_BRACM</name>
<gene>
    <name evidence="1" type="primary">A06g508860.1_BraROA</name>
    <name evidence="1" type="ORF">IGI04_024622</name>
</gene>
<dbReference type="Proteomes" id="UP000823674">
    <property type="component" value="Chromosome A06"/>
</dbReference>
<organism evidence="1 2">
    <name type="scientific">Brassica rapa subsp. trilocularis</name>
    <dbReference type="NCBI Taxonomy" id="1813537"/>
    <lineage>
        <taxon>Eukaryota</taxon>
        <taxon>Viridiplantae</taxon>
        <taxon>Streptophyta</taxon>
        <taxon>Embryophyta</taxon>
        <taxon>Tracheophyta</taxon>
        <taxon>Spermatophyta</taxon>
        <taxon>Magnoliopsida</taxon>
        <taxon>eudicotyledons</taxon>
        <taxon>Gunneridae</taxon>
        <taxon>Pentapetalae</taxon>
        <taxon>rosids</taxon>
        <taxon>malvids</taxon>
        <taxon>Brassicales</taxon>
        <taxon>Brassicaceae</taxon>
        <taxon>Brassiceae</taxon>
        <taxon>Brassica</taxon>
    </lineage>
</organism>
<comment type="caution">
    <text evidence="1">The sequence shown here is derived from an EMBL/GenBank/DDBJ whole genome shotgun (WGS) entry which is preliminary data.</text>
</comment>
<evidence type="ECO:0000313" key="2">
    <source>
        <dbReference type="Proteomes" id="UP000823674"/>
    </source>
</evidence>